<name>E4X9L6_OIKDI</name>
<evidence type="ECO:0000256" key="2">
    <source>
        <dbReference type="SAM" id="MobiDB-lite"/>
    </source>
</evidence>
<dbReference type="InParanoid" id="E4X9L6"/>
<dbReference type="AlphaFoldDB" id="E4X9L6"/>
<dbReference type="EMBL" id="FN653031">
    <property type="protein sequence ID" value="CBY08436.1"/>
    <property type="molecule type" value="Genomic_DNA"/>
</dbReference>
<organism evidence="3">
    <name type="scientific">Oikopleura dioica</name>
    <name type="common">Tunicate</name>
    <dbReference type="NCBI Taxonomy" id="34765"/>
    <lineage>
        <taxon>Eukaryota</taxon>
        <taxon>Metazoa</taxon>
        <taxon>Chordata</taxon>
        <taxon>Tunicata</taxon>
        <taxon>Appendicularia</taxon>
        <taxon>Copelata</taxon>
        <taxon>Oikopleuridae</taxon>
        <taxon>Oikopleura</taxon>
    </lineage>
</organism>
<feature type="coiled-coil region" evidence="1">
    <location>
        <begin position="96"/>
        <end position="168"/>
    </location>
</feature>
<keyword evidence="1" id="KW-0175">Coiled coil</keyword>
<feature type="compositionally biased region" description="Polar residues" evidence="2">
    <location>
        <begin position="327"/>
        <end position="338"/>
    </location>
</feature>
<evidence type="ECO:0000256" key="1">
    <source>
        <dbReference type="SAM" id="Coils"/>
    </source>
</evidence>
<sequence length="347" mass="40237">MSEQSEDLSRIKDEYRTLEQSWKEENEKFIQFQLLANRDLQLVNHVLTENQKVQLSVKKQIEKDKSKASSPKFPNSDSLDSLRDDCEFDLVTTYVLEKLSESLKSAETRNEELEQIAEKDNLREKRLKLLIKEEEIVSAQLSQVRTRRENLKNTSQRAQNNMALIKQSCLRQMNLSHAVGYPKPLEELCSIGIILNSTFGDLEKKVEQLSREHFPETKKVLSSPHFETKEDLLREISAERKILEFRRKTLKRSNELLQEKSDNYLRTVSQNDCRYTNRINNLESELHALKNSSAKAVKLKHDALSRSSSSELEILDNAIKSLEKELSSIQPKINQNESPVPHPSEMT</sequence>
<dbReference type="OrthoDB" id="10414169at2759"/>
<reference evidence="3" key="1">
    <citation type="journal article" date="2010" name="Science">
        <title>Plasticity of animal genome architecture unmasked by rapid evolution of a pelagic tunicate.</title>
        <authorList>
            <person name="Denoeud F."/>
            <person name="Henriet S."/>
            <person name="Mungpakdee S."/>
            <person name="Aury J.M."/>
            <person name="Da Silva C."/>
            <person name="Brinkmann H."/>
            <person name="Mikhaleva J."/>
            <person name="Olsen L.C."/>
            <person name="Jubin C."/>
            <person name="Canestro C."/>
            <person name="Bouquet J.M."/>
            <person name="Danks G."/>
            <person name="Poulain J."/>
            <person name="Campsteijn C."/>
            <person name="Adamski M."/>
            <person name="Cross I."/>
            <person name="Yadetie F."/>
            <person name="Muffato M."/>
            <person name="Louis A."/>
            <person name="Butcher S."/>
            <person name="Tsagkogeorga G."/>
            <person name="Konrad A."/>
            <person name="Singh S."/>
            <person name="Jensen M.F."/>
            <person name="Cong E.H."/>
            <person name="Eikeseth-Otteraa H."/>
            <person name="Noel B."/>
            <person name="Anthouard V."/>
            <person name="Porcel B.M."/>
            <person name="Kachouri-Lafond R."/>
            <person name="Nishino A."/>
            <person name="Ugolini M."/>
            <person name="Chourrout P."/>
            <person name="Nishida H."/>
            <person name="Aasland R."/>
            <person name="Huzurbazar S."/>
            <person name="Westhof E."/>
            <person name="Delsuc F."/>
            <person name="Lehrach H."/>
            <person name="Reinhardt R."/>
            <person name="Weissenbach J."/>
            <person name="Roy S.W."/>
            <person name="Artiguenave F."/>
            <person name="Postlethwait J.H."/>
            <person name="Manak J.R."/>
            <person name="Thompson E.M."/>
            <person name="Jaillon O."/>
            <person name="Du Pasquier L."/>
            <person name="Boudinot P."/>
            <person name="Liberles D.A."/>
            <person name="Volff J.N."/>
            <person name="Philippe H."/>
            <person name="Lenhard B."/>
            <person name="Roest Crollius H."/>
            <person name="Wincker P."/>
            <person name="Chourrout D."/>
        </authorList>
    </citation>
    <scope>NUCLEOTIDE SEQUENCE [LARGE SCALE GENOMIC DNA]</scope>
</reference>
<gene>
    <name evidence="3" type="ORF">GSOID_T00005006001</name>
</gene>
<accession>E4X9L6</accession>
<evidence type="ECO:0000313" key="3">
    <source>
        <dbReference type="EMBL" id="CBY08436.1"/>
    </source>
</evidence>
<dbReference type="Proteomes" id="UP000001307">
    <property type="component" value="Unassembled WGS sequence"/>
</dbReference>
<feature type="region of interest" description="Disordered" evidence="2">
    <location>
        <begin position="327"/>
        <end position="347"/>
    </location>
</feature>
<protein>
    <submittedName>
        <fullName evidence="3">Uncharacterized protein</fullName>
    </submittedName>
</protein>
<proteinExistence type="predicted"/>
<feature type="coiled-coil region" evidence="1">
    <location>
        <begin position="1"/>
        <end position="28"/>
    </location>
</feature>
<feature type="coiled-coil region" evidence="1">
    <location>
        <begin position="279"/>
        <end position="325"/>
    </location>
</feature>
<keyword evidence="4" id="KW-1185">Reference proteome</keyword>
<evidence type="ECO:0000313" key="4">
    <source>
        <dbReference type="Proteomes" id="UP000001307"/>
    </source>
</evidence>